<dbReference type="RefSeq" id="WP_138087134.1">
    <property type="nucleotide sequence ID" value="NZ_VAUV01000010.1"/>
</dbReference>
<keyword evidence="3" id="KW-1185">Reference proteome</keyword>
<feature type="transmembrane region" description="Helical" evidence="1">
    <location>
        <begin position="261"/>
        <end position="277"/>
    </location>
</feature>
<dbReference type="OrthoDB" id="3482540at2"/>
<evidence type="ECO:0000313" key="2">
    <source>
        <dbReference type="EMBL" id="TLD70077.1"/>
    </source>
</evidence>
<accession>A0A5R8KCW1</accession>
<sequence>MAATLCGASHPVLGAIVVSESFSGYTPGLVYNQPAQGTNITGTWGGSFNPSVTFVSSSLSFGSMQTSGGALQITATASVSPVSNQAGFNVGPGAGNVTGDLWASFLYRPETTDSDLLMHSSSIGTLQVGPNNTHLSLSAQLGTSSYYDLVPGQTYLILMHYTNVGMANASHGSLMVLTVEQYENWKASGGTESALNARLVSQLDSGIFGRSESDSTGPITFGSGSWASFATDATFFNTSTMTFDEMRFATSLEEAAQVPELFVSSYLILGGLVIFVAKRRRSI</sequence>
<keyword evidence="1" id="KW-1133">Transmembrane helix</keyword>
<reference evidence="2 3" key="1">
    <citation type="submission" date="2019-05" db="EMBL/GenBank/DDBJ databases">
        <title>Verrucobacter flavum gen. nov., sp. nov. a new member of the family Verrucomicrobiaceae.</title>
        <authorList>
            <person name="Szuroczki S."/>
            <person name="Abbaszade G."/>
            <person name="Szabo A."/>
            <person name="Felfoldi T."/>
            <person name="Schumann P."/>
            <person name="Boka K."/>
            <person name="Keki Z."/>
            <person name="Toumi M."/>
            <person name="Toth E."/>
        </authorList>
    </citation>
    <scope>NUCLEOTIDE SEQUENCE [LARGE SCALE GENOMIC DNA]</scope>
    <source>
        <strain evidence="2 3">MG-N-17</strain>
    </source>
</reference>
<keyword evidence="1" id="KW-0812">Transmembrane</keyword>
<organism evidence="2 3">
    <name type="scientific">Phragmitibacter flavus</name>
    <dbReference type="NCBI Taxonomy" id="2576071"/>
    <lineage>
        <taxon>Bacteria</taxon>
        <taxon>Pseudomonadati</taxon>
        <taxon>Verrucomicrobiota</taxon>
        <taxon>Verrucomicrobiia</taxon>
        <taxon>Verrucomicrobiales</taxon>
        <taxon>Verrucomicrobiaceae</taxon>
        <taxon>Phragmitibacter</taxon>
    </lineage>
</organism>
<evidence type="ECO:0000256" key="1">
    <source>
        <dbReference type="SAM" id="Phobius"/>
    </source>
</evidence>
<evidence type="ECO:0000313" key="3">
    <source>
        <dbReference type="Proteomes" id="UP000306196"/>
    </source>
</evidence>
<name>A0A5R8KCW1_9BACT</name>
<comment type="caution">
    <text evidence="2">The sequence shown here is derived from an EMBL/GenBank/DDBJ whole genome shotgun (WGS) entry which is preliminary data.</text>
</comment>
<keyword evidence="1" id="KW-0472">Membrane</keyword>
<gene>
    <name evidence="2" type="ORF">FEM03_15220</name>
</gene>
<protein>
    <submittedName>
        <fullName evidence="2">Uncharacterized protein</fullName>
    </submittedName>
</protein>
<dbReference type="AlphaFoldDB" id="A0A5R8KCW1"/>
<dbReference type="EMBL" id="VAUV01000010">
    <property type="protein sequence ID" value="TLD70077.1"/>
    <property type="molecule type" value="Genomic_DNA"/>
</dbReference>
<proteinExistence type="predicted"/>
<dbReference type="Proteomes" id="UP000306196">
    <property type="component" value="Unassembled WGS sequence"/>
</dbReference>